<accession>A0A4R8V3J7</accession>
<dbReference type="Pfam" id="PF13518">
    <property type="entry name" value="HTH_28"/>
    <property type="match status" value="1"/>
</dbReference>
<dbReference type="AlphaFoldDB" id="A0A4R8V3J7"/>
<dbReference type="Proteomes" id="UP000298173">
    <property type="component" value="Unassembled WGS sequence"/>
</dbReference>
<reference evidence="2 3" key="1">
    <citation type="submission" date="2019-03" db="EMBL/GenBank/DDBJ databases">
        <title>Genomics of glacier-inhabiting Cryobacterium strains.</title>
        <authorList>
            <person name="Liu Q."/>
            <person name="Xin Y.-H."/>
        </authorList>
    </citation>
    <scope>NUCLEOTIDE SEQUENCE [LARGE SCALE GENOMIC DNA]</scope>
    <source>
        <strain evidence="2 3">HLT2-23</strain>
    </source>
</reference>
<dbReference type="RefSeq" id="WP_166788061.1">
    <property type="nucleotide sequence ID" value="NZ_SOEY01000005.1"/>
</dbReference>
<dbReference type="SUPFAM" id="SSF46689">
    <property type="entry name" value="Homeodomain-like"/>
    <property type="match status" value="1"/>
</dbReference>
<name>A0A4R8V3J7_9MICO</name>
<proteinExistence type="predicted"/>
<feature type="domain" description="Insertion element IS150 protein InsJ-like helix-turn-helix" evidence="1">
    <location>
        <begin position="22"/>
        <end position="63"/>
    </location>
</feature>
<evidence type="ECO:0000313" key="3">
    <source>
        <dbReference type="Proteomes" id="UP000298173"/>
    </source>
</evidence>
<gene>
    <name evidence="2" type="ORF">E3O06_01690</name>
</gene>
<keyword evidence="3" id="KW-1185">Reference proteome</keyword>
<comment type="caution">
    <text evidence="2">The sequence shown here is derived from an EMBL/GenBank/DDBJ whole genome shotgun (WGS) entry which is preliminary data.</text>
</comment>
<sequence length="152" mass="17402">MPNTLTATIRRQIIEFNPDLPDGVSISEFCKRLGISRPSYYKVKKRYLAEGNKALNPHSRAPKTPARIHGDQTRVVVLRLRERLRKSGWDNGPQSIWFEGVDTNEFGDVLPSVPTIGRILAEAGLTKTNPRKRPRGAWLRFARSHPMEMWQL</sequence>
<dbReference type="InterPro" id="IPR055247">
    <property type="entry name" value="InsJ-like_HTH"/>
</dbReference>
<feature type="non-terminal residue" evidence="2">
    <location>
        <position position="152"/>
    </location>
</feature>
<protein>
    <submittedName>
        <fullName evidence="2">IS481 family transposase</fullName>
    </submittedName>
</protein>
<dbReference type="InterPro" id="IPR009057">
    <property type="entry name" value="Homeodomain-like_sf"/>
</dbReference>
<evidence type="ECO:0000259" key="1">
    <source>
        <dbReference type="Pfam" id="PF13518"/>
    </source>
</evidence>
<organism evidence="2 3">
    <name type="scientific">Cryobacterium glaciale</name>
    <dbReference type="NCBI Taxonomy" id="1259145"/>
    <lineage>
        <taxon>Bacteria</taxon>
        <taxon>Bacillati</taxon>
        <taxon>Actinomycetota</taxon>
        <taxon>Actinomycetes</taxon>
        <taxon>Micrococcales</taxon>
        <taxon>Microbacteriaceae</taxon>
        <taxon>Cryobacterium</taxon>
    </lineage>
</organism>
<dbReference type="EMBL" id="SOEY01000005">
    <property type="protein sequence ID" value="TFB76676.1"/>
    <property type="molecule type" value="Genomic_DNA"/>
</dbReference>
<evidence type="ECO:0000313" key="2">
    <source>
        <dbReference type="EMBL" id="TFB76676.1"/>
    </source>
</evidence>